<evidence type="ECO:0000313" key="2">
    <source>
        <dbReference type="Proteomes" id="UP000183832"/>
    </source>
</evidence>
<dbReference type="EMBL" id="CVRI01000002">
    <property type="protein sequence ID" value="CRK86659.1"/>
    <property type="molecule type" value="Genomic_DNA"/>
</dbReference>
<dbReference type="Proteomes" id="UP000183832">
    <property type="component" value="Unassembled WGS sequence"/>
</dbReference>
<dbReference type="STRING" id="568069.A0A1J1HFN0"/>
<accession>A0A1J1HFN0</accession>
<sequence length="330" mass="37738">MNVSFKNQSNYETKSQNFVNTTNAVETCLKQFDEFTNSLNEVCNQASLLSRSLKSLEEFVMPEIIGRENVEKMPSSNFKSSEHLMDSLVTFSKIMMSFSERIKCEALDSFDDFIVQAVLPRDDEVKGILEHNRQIIHEFYESFFSVQNHYLILSAELLEKFLICNDCSIPIGFPHKPKCLTKSMSKPIVWKKIKFDDKFITFGMKFSFDDFVAPGSKKNILTQIASSCLKRQNRNVGHEKTSMLLTTKSFPRRWVRSDKSKSSDKNKLPRSKAVCIARPSPPIFKPSIWTPNQNDSSNLSKVDYEIIGFAFDPNGRSLDLCLPSSVLSEL</sequence>
<gene>
    <name evidence="1" type="ORF">CLUMA_CG000495</name>
</gene>
<organism evidence="1 2">
    <name type="scientific">Clunio marinus</name>
    <dbReference type="NCBI Taxonomy" id="568069"/>
    <lineage>
        <taxon>Eukaryota</taxon>
        <taxon>Metazoa</taxon>
        <taxon>Ecdysozoa</taxon>
        <taxon>Arthropoda</taxon>
        <taxon>Hexapoda</taxon>
        <taxon>Insecta</taxon>
        <taxon>Pterygota</taxon>
        <taxon>Neoptera</taxon>
        <taxon>Endopterygota</taxon>
        <taxon>Diptera</taxon>
        <taxon>Nematocera</taxon>
        <taxon>Chironomoidea</taxon>
        <taxon>Chironomidae</taxon>
        <taxon>Clunio</taxon>
    </lineage>
</organism>
<keyword evidence="2" id="KW-1185">Reference proteome</keyword>
<dbReference type="OrthoDB" id="8183351at2759"/>
<evidence type="ECO:0000313" key="1">
    <source>
        <dbReference type="EMBL" id="CRK86659.1"/>
    </source>
</evidence>
<dbReference type="AlphaFoldDB" id="A0A1J1HFN0"/>
<reference evidence="1 2" key="1">
    <citation type="submission" date="2015-04" db="EMBL/GenBank/DDBJ databases">
        <authorList>
            <person name="Syromyatnikov M.Y."/>
            <person name="Popov V.N."/>
        </authorList>
    </citation>
    <scope>NUCLEOTIDE SEQUENCE [LARGE SCALE GENOMIC DNA]</scope>
</reference>
<name>A0A1J1HFN0_9DIPT</name>
<proteinExistence type="predicted"/>
<protein>
    <submittedName>
        <fullName evidence="1">CLUMA_CG000495, isoform A</fullName>
    </submittedName>
</protein>